<dbReference type="Pfam" id="PF00082">
    <property type="entry name" value="Peptidase_S8"/>
    <property type="match status" value="1"/>
</dbReference>
<feature type="signal peptide" evidence="8">
    <location>
        <begin position="1"/>
        <end position="15"/>
    </location>
</feature>
<evidence type="ECO:0000313" key="12">
    <source>
        <dbReference type="Proteomes" id="UP000696573"/>
    </source>
</evidence>
<dbReference type="OrthoDB" id="206201at2759"/>
<evidence type="ECO:0000256" key="3">
    <source>
        <dbReference type="ARBA" id="ARBA00022729"/>
    </source>
</evidence>
<evidence type="ECO:0000256" key="4">
    <source>
        <dbReference type="ARBA" id="ARBA00022801"/>
    </source>
</evidence>
<evidence type="ECO:0000259" key="10">
    <source>
        <dbReference type="Pfam" id="PF05922"/>
    </source>
</evidence>
<dbReference type="SUPFAM" id="SSF54897">
    <property type="entry name" value="Protease propeptides/inhibitors"/>
    <property type="match status" value="1"/>
</dbReference>
<dbReference type="Gene3D" id="3.40.50.200">
    <property type="entry name" value="Peptidase S8/S53 domain"/>
    <property type="match status" value="1"/>
</dbReference>
<evidence type="ECO:0000256" key="2">
    <source>
        <dbReference type="ARBA" id="ARBA00022670"/>
    </source>
</evidence>
<dbReference type="AlphaFoldDB" id="A0A9N9W5N8"/>
<dbReference type="PROSITE" id="PS00136">
    <property type="entry name" value="SUBTILASE_ASP"/>
    <property type="match status" value="1"/>
</dbReference>
<dbReference type="InterPro" id="IPR023827">
    <property type="entry name" value="Peptidase_S8_Asp-AS"/>
</dbReference>
<keyword evidence="4 6" id="KW-0378">Hydrolase</keyword>
<dbReference type="InterPro" id="IPR037045">
    <property type="entry name" value="S8pro/Inhibitor_I9_sf"/>
</dbReference>
<dbReference type="PROSITE" id="PS00138">
    <property type="entry name" value="SUBTILASE_SER"/>
    <property type="match status" value="1"/>
</dbReference>
<dbReference type="PROSITE" id="PS51892">
    <property type="entry name" value="SUBTILASE"/>
    <property type="match status" value="1"/>
</dbReference>
<protein>
    <submittedName>
        <fullName evidence="11">Uncharacterized protein</fullName>
    </submittedName>
</protein>
<keyword evidence="2 6" id="KW-0645">Protease</keyword>
<feature type="domain" description="Peptidase S8/S53" evidence="9">
    <location>
        <begin position="128"/>
        <end position="343"/>
    </location>
</feature>
<proteinExistence type="inferred from homology"/>
<dbReference type="InterPro" id="IPR050131">
    <property type="entry name" value="Peptidase_S8_subtilisin-like"/>
</dbReference>
<dbReference type="GO" id="GO:0006508">
    <property type="term" value="P:proteolysis"/>
    <property type="evidence" value="ECO:0007669"/>
    <property type="project" value="UniProtKB-KW"/>
</dbReference>
<evidence type="ECO:0000256" key="7">
    <source>
        <dbReference type="RuleBase" id="RU003355"/>
    </source>
</evidence>
<dbReference type="Gene3D" id="3.30.70.80">
    <property type="entry name" value="Peptidase S8 propeptide/proteinase inhibitor I9"/>
    <property type="match status" value="1"/>
</dbReference>
<evidence type="ECO:0000259" key="9">
    <source>
        <dbReference type="Pfam" id="PF00082"/>
    </source>
</evidence>
<feature type="domain" description="Inhibitor I9" evidence="10">
    <location>
        <begin position="33"/>
        <end position="93"/>
    </location>
</feature>
<evidence type="ECO:0000256" key="6">
    <source>
        <dbReference type="PROSITE-ProRule" id="PRU01240"/>
    </source>
</evidence>
<organism evidence="11 12">
    <name type="scientific">Clonostachys rhizophaga</name>
    <dbReference type="NCBI Taxonomy" id="160324"/>
    <lineage>
        <taxon>Eukaryota</taxon>
        <taxon>Fungi</taxon>
        <taxon>Dikarya</taxon>
        <taxon>Ascomycota</taxon>
        <taxon>Pezizomycotina</taxon>
        <taxon>Sordariomycetes</taxon>
        <taxon>Hypocreomycetidae</taxon>
        <taxon>Hypocreales</taxon>
        <taxon>Bionectriaceae</taxon>
        <taxon>Clonostachys</taxon>
    </lineage>
</organism>
<dbReference type="InterPro" id="IPR023828">
    <property type="entry name" value="Peptidase_S8_Ser-AS"/>
</dbReference>
<evidence type="ECO:0000256" key="5">
    <source>
        <dbReference type="ARBA" id="ARBA00022825"/>
    </source>
</evidence>
<dbReference type="InterPro" id="IPR034193">
    <property type="entry name" value="PCSK9_ProteinaseK-like"/>
</dbReference>
<dbReference type="EMBL" id="CABFNQ020000764">
    <property type="protein sequence ID" value="CAH0041729.1"/>
    <property type="molecule type" value="Genomic_DNA"/>
</dbReference>
<dbReference type="GO" id="GO:0004252">
    <property type="term" value="F:serine-type endopeptidase activity"/>
    <property type="evidence" value="ECO:0007669"/>
    <property type="project" value="UniProtKB-UniRule"/>
</dbReference>
<feature type="active site" description="Charge relay system" evidence="6">
    <location>
        <position position="168"/>
    </location>
</feature>
<gene>
    <name evidence="11" type="ORF">CRHIZ90672A_00012254</name>
</gene>
<dbReference type="Proteomes" id="UP000696573">
    <property type="component" value="Unassembled WGS sequence"/>
</dbReference>
<dbReference type="PANTHER" id="PTHR43806:SF58">
    <property type="entry name" value="ALKALINE PROTEASE 1-RELATED"/>
    <property type="match status" value="1"/>
</dbReference>
<feature type="active site" description="Charge relay system" evidence="6">
    <location>
        <position position="328"/>
    </location>
</feature>
<name>A0A9N9W5N8_9HYPO</name>
<sequence length="382" mass="39559">MRSSVLLGLLPLAAATPFRRAPLLTRDNAEEGKYIIVMNQGAQTSSISSVVQSISAEADHVYNTIGGFAASLTEKEVETLRNDPNVAYIQQNGKASIFATQQNAPWGLARLSNRQPGSTTYTYNENAGEGVCVYVVDTGIDVKHPEFEGRATWVATVFGDVSEDDHGHGTHCAGTVGGKTFGVSKKSKLFAVKAFDASGDGSDASMIAGMEKVIEDAPTRDCPNGVVVSMSFGGDKSEAVNAAGKALVDAGFFGAVAAGNGDFLGRPLDAGTVSPASEETLCTVGATDKNDKTAYFTNYGKVVDIFGPGVDVLSAKPGNGSQTMSGTSMATPHIAGLGAYFLSQGTPAKGLCEHLQSISLKGVITAVHNSTVNYLAQNGEAA</sequence>
<accession>A0A9N9W5N8</accession>
<evidence type="ECO:0000313" key="11">
    <source>
        <dbReference type="EMBL" id="CAH0041729.1"/>
    </source>
</evidence>
<dbReference type="InterPro" id="IPR015500">
    <property type="entry name" value="Peptidase_S8_subtilisin-rel"/>
</dbReference>
<comment type="similarity">
    <text evidence="1 6 7">Belongs to the peptidase S8 family.</text>
</comment>
<evidence type="ECO:0000256" key="8">
    <source>
        <dbReference type="SAM" id="SignalP"/>
    </source>
</evidence>
<dbReference type="PROSITE" id="PS00137">
    <property type="entry name" value="SUBTILASE_HIS"/>
    <property type="match status" value="1"/>
</dbReference>
<dbReference type="GO" id="GO:0005576">
    <property type="term" value="C:extracellular region"/>
    <property type="evidence" value="ECO:0007669"/>
    <property type="project" value="UniProtKB-ARBA"/>
</dbReference>
<keyword evidence="12" id="KW-1185">Reference proteome</keyword>
<dbReference type="FunFam" id="3.40.50.200:FF:000014">
    <property type="entry name" value="Proteinase K"/>
    <property type="match status" value="1"/>
</dbReference>
<dbReference type="Pfam" id="PF05922">
    <property type="entry name" value="Inhibitor_I9"/>
    <property type="match status" value="1"/>
</dbReference>
<dbReference type="InterPro" id="IPR010259">
    <property type="entry name" value="S8pro/Inhibitor_I9"/>
</dbReference>
<feature type="chain" id="PRO_5040495012" evidence="8">
    <location>
        <begin position="16"/>
        <end position="382"/>
    </location>
</feature>
<dbReference type="InterPro" id="IPR022398">
    <property type="entry name" value="Peptidase_S8_His-AS"/>
</dbReference>
<keyword evidence="3 8" id="KW-0732">Signal</keyword>
<feature type="active site" description="Charge relay system" evidence="6">
    <location>
        <position position="137"/>
    </location>
</feature>
<evidence type="ECO:0000256" key="1">
    <source>
        <dbReference type="ARBA" id="ARBA00011073"/>
    </source>
</evidence>
<dbReference type="InterPro" id="IPR036852">
    <property type="entry name" value="Peptidase_S8/S53_dom_sf"/>
</dbReference>
<dbReference type="SUPFAM" id="SSF52743">
    <property type="entry name" value="Subtilisin-like"/>
    <property type="match status" value="1"/>
</dbReference>
<dbReference type="PANTHER" id="PTHR43806">
    <property type="entry name" value="PEPTIDASE S8"/>
    <property type="match status" value="1"/>
</dbReference>
<dbReference type="InterPro" id="IPR000209">
    <property type="entry name" value="Peptidase_S8/S53_dom"/>
</dbReference>
<keyword evidence="5 6" id="KW-0720">Serine protease</keyword>
<reference evidence="11" key="1">
    <citation type="submission" date="2021-10" db="EMBL/GenBank/DDBJ databases">
        <authorList>
            <person name="Piombo E."/>
        </authorList>
    </citation>
    <scope>NUCLEOTIDE SEQUENCE</scope>
</reference>
<dbReference type="PRINTS" id="PR00723">
    <property type="entry name" value="SUBTILISIN"/>
</dbReference>
<dbReference type="CDD" id="cd04077">
    <property type="entry name" value="Peptidases_S8_PCSK9_ProteinaseK_like"/>
    <property type="match status" value="1"/>
</dbReference>
<comment type="caution">
    <text evidence="11">The sequence shown here is derived from an EMBL/GenBank/DDBJ whole genome shotgun (WGS) entry which is preliminary data.</text>
</comment>